<gene>
    <name evidence="12 16" type="primary">dapA</name>
    <name evidence="16" type="ORF">H9724_01970</name>
</gene>
<comment type="catalytic activity">
    <reaction evidence="11 12">
        <text>L-aspartate 4-semialdehyde + pyruvate = (2S,4S)-4-hydroxy-2,3,4,5-tetrahydrodipicolinate + H2O + H(+)</text>
        <dbReference type="Rhea" id="RHEA:34171"/>
        <dbReference type="ChEBI" id="CHEBI:15361"/>
        <dbReference type="ChEBI" id="CHEBI:15377"/>
        <dbReference type="ChEBI" id="CHEBI:15378"/>
        <dbReference type="ChEBI" id="CHEBI:67139"/>
        <dbReference type="ChEBI" id="CHEBI:537519"/>
        <dbReference type="EC" id="4.3.3.7"/>
    </reaction>
</comment>
<evidence type="ECO:0000256" key="4">
    <source>
        <dbReference type="ARBA" id="ARBA00012086"/>
    </source>
</evidence>
<dbReference type="InterPro" id="IPR020624">
    <property type="entry name" value="Schiff_base-form_aldolases_CS"/>
</dbReference>
<dbReference type="EMBL" id="DXBF01000014">
    <property type="protein sequence ID" value="HIZ61520.1"/>
    <property type="molecule type" value="Genomic_DNA"/>
</dbReference>
<dbReference type="PROSITE" id="PS00665">
    <property type="entry name" value="DHDPS_1"/>
    <property type="match status" value="1"/>
</dbReference>
<comment type="caution">
    <text evidence="16">The sequence shown here is derived from an EMBL/GenBank/DDBJ whole genome shotgun (WGS) entry which is preliminary data.</text>
</comment>
<evidence type="ECO:0000256" key="12">
    <source>
        <dbReference type="HAMAP-Rule" id="MF_00418"/>
    </source>
</evidence>
<dbReference type="InterPro" id="IPR005263">
    <property type="entry name" value="DapA"/>
</dbReference>
<dbReference type="GO" id="GO:0008840">
    <property type="term" value="F:4-hydroxy-tetrahydrodipicolinate synthase activity"/>
    <property type="evidence" value="ECO:0007669"/>
    <property type="project" value="UniProtKB-UniRule"/>
</dbReference>
<dbReference type="InterPro" id="IPR013785">
    <property type="entry name" value="Aldolase_TIM"/>
</dbReference>
<evidence type="ECO:0000313" key="16">
    <source>
        <dbReference type="EMBL" id="HIZ61520.1"/>
    </source>
</evidence>
<dbReference type="GO" id="GO:0005829">
    <property type="term" value="C:cytosol"/>
    <property type="evidence" value="ECO:0007669"/>
    <property type="project" value="TreeGrafter"/>
</dbReference>
<keyword evidence="7 12" id="KW-0220">Diaminopimelate biosynthesis</keyword>
<feature type="site" description="Part of a proton relay during catalysis" evidence="12">
    <location>
        <position position="48"/>
    </location>
</feature>
<accession>A0A9D2JN22</accession>
<comment type="subcellular location">
    <subcellularLocation>
        <location evidence="12">Cytoplasm</location>
    </subcellularLocation>
</comment>
<keyword evidence="5 12" id="KW-0963">Cytoplasm</keyword>
<evidence type="ECO:0000313" key="17">
    <source>
        <dbReference type="Proteomes" id="UP000824105"/>
    </source>
</evidence>
<evidence type="ECO:0000256" key="5">
    <source>
        <dbReference type="ARBA" id="ARBA00022490"/>
    </source>
</evidence>
<dbReference type="PANTHER" id="PTHR12128:SF66">
    <property type="entry name" value="4-HYDROXY-2-OXOGLUTARATE ALDOLASE, MITOCHONDRIAL"/>
    <property type="match status" value="1"/>
</dbReference>
<comment type="function">
    <text evidence="1 12">Catalyzes the condensation of (S)-aspartate-beta-semialdehyde [(S)-ASA] and pyruvate to 4-hydroxy-tetrahydrodipicolinate (HTPA).</text>
</comment>
<keyword evidence="6 12" id="KW-0028">Amino-acid biosynthesis</keyword>
<protein>
    <recommendedName>
        <fullName evidence="4 12">4-hydroxy-tetrahydrodipicolinate synthase</fullName>
        <shortName evidence="12">HTPA synthase</shortName>
        <ecNumber evidence="4 12">4.3.3.7</ecNumber>
    </recommendedName>
</protein>
<dbReference type="CDD" id="cd00950">
    <property type="entry name" value="DHDPS"/>
    <property type="match status" value="1"/>
</dbReference>
<proteinExistence type="inferred from homology"/>
<feature type="binding site" evidence="12 15">
    <location>
        <position position="207"/>
    </location>
    <ligand>
        <name>pyruvate</name>
        <dbReference type="ChEBI" id="CHEBI:15361"/>
    </ligand>
</feature>
<dbReference type="InterPro" id="IPR020625">
    <property type="entry name" value="Schiff_base-form_aldolases_AS"/>
</dbReference>
<evidence type="ECO:0000256" key="3">
    <source>
        <dbReference type="ARBA" id="ARBA00007592"/>
    </source>
</evidence>
<evidence type="ECO:0000256" key="2">
    <source>
        <dbReference type="ARBA" id="ARBA00005120"/>
    </source>
</evidence>
<comment type="caution">
    <text evidence="12">Was originally thought to be a dihydrodipicolinate synthase (DHDPS), catalyzing the condensation of (S)-aspartate-beta-semialdehyde [(S)-ASA] and pyruvate to dihydrodipicolinate (DHDP). However, it was shown in E.coli that the product of the enzymatic reaction is not dihydrodipicolinate but in fact (4S)-4-hydroxy-2,3,4,5-tetrahydro-(2S)-dipicolinic acid (HTPA), and that the consecutive dehydration reaction leading to DHDP is not spontaneous but catalyzed by DapB.</text>
</comment>
<dbReference type="HAMAP" id="MF_00418">
    <property type="entry name" value="DapA"/>
    <property type="match status" value="1"/>
</dbReference>
<evidence type="ECO:0000256" key="15">
    <source>
        <dbReference type="PIRSR" id="PIRSR001365-2"/>
    </source>
</evidence>
<dbReference type="PRINTS" id="PR00146">
    <property type="entry name" value="DHPICSNTHASE"/>
</dbReference>
<dbReference type="EC" id="4.3.3.7" evidence="4 12"/>
<dbReference type="GO" id="GO:0009089">
    <property type="term" value="P:lysine biosynthetic process via diaminopimelate"/>
    <property type="evidence" value="ECO:0007669"/>
    <property type="project" value="UniProtKB-UniRule"/>
</dbReference>
<dbReference type="AlphaFoldDB" id="A0A9D2JN22"/>
<evidence type="ECO:0000256" key="11">
    <source>
        <dbReference type="ARBA" id="ARBA00047836"/>
    </source>
</evidence>
<comment type="subunit">
    <text evidence="12">Homotetramer; dimer of dimers.</text>
</comment>
<dbReference type="NCBIfam" id="TIGR00674">
    <property type="entry name" value="dapA"/>
    <property type="match status" value="1"/>
</dbReference>
<reference evidence="16" key="2">
    <citation type="submission" date="2021-04" db="EMBL/GenBank/DDBJ databases">
        <authorList>
            <person name="Gilroy R."/>
        </authorList>
    </citation>
    <scope>NUCLEOTIDE SEQUENCE</scope>
    <source>
        <strain evidence="16">CHK188-11489</strain>
    </source>
</reference>
<dbReference type="SUPFAM" id="SSF51569">
    <property type="entry name" value="Aldolase"/>
    <property type="match status" value="1"/>
</dbReference>
<feature type="active site" description="Proton donor/acceptor" evidence="12 14">
    <location>
        <position position="137"/>
    </location>
</feature>
<evidence type="ECO:0000256" key="10">
    <source>
        <dbReference type="ARBA" id="ARBA00023270"/>
    </source>
</evidence>
<feature type="active site" description="Schiff-base intermediate with substrate" evidence="12 14">
    <location>
        <position position="165"/>
    </location>
</feature>
<evidence type="ECO:0000256" key="1">
    <source>
        <dbReference type="ARBA" id="ARBA00003294"/>
    </source>
</evidence>
<comment type="pathway">
    <text evidence="2 12">Amino-acid biosynthesis; L-lysine biosynthesis via DAP pathway; (S)-tetrahydrodipicolinate from L-aspartate: step 3/4.</text>
</comment>
<evidence type="ECO:0000256" key="7">
    <source>
        <dbReference type="ARBA" id="ARBA00022915"/>
    </source>
</evidence>
<evidence type="ECO:0000256" key="8">
    <source>
        <dbReference type="ARBA" id="ARBA00023154"/>
    </source>
</evidence>
<dbReference type="Proteomes" id="UP000824105">
    <property type="component" value="Unassembled WGS sequence"/>
</dbReference>
<evidence type="ECO:0000256" key="13">
    <source>
        <dbReference type="PIRNR" id="PIRNR001365"/>
    </source>
</evidence>
<name>A0A9D2JN22_9FIRM</name>
<dbReference type="GO" id="GO:0019877">
    <property type="term" value="P:diaminopimelate biosynthetic process"/>
    <property type="evidence" value="ECO:0007669"/>
    <property type="project" value="UniProtKB-UniRule"/>
</dbReference>
<evidence type="ECO:0000256" key="14">
    <source>
        <dbReference type="PIRSR" id="PIRSR001365-1"/>
    </source>
</evidence>
<dbReference type="SMART" id="SM01130">
    <property type="entry name" value="DHDPS"/>
    <property type="match status" value="1"/>
</dbReference>
<keyword evidence="8 12" id="KW-0457">Lysine biosynthesis</keyword>
<dbReference type="Gene3D" id="3.20.20.70">
    <property type="entry name" value="Aldolase class I"/>
    <property type="match status" value="1"/>
</dbReference>
<dbReference type="PANTHER" id="PTHR12128">
    <property type="entry name" value="DIHYDRODIPICOLINATE SYNTHASE"/>
    <property type="match status" value="1"/>
</dbReference>
<evidence type="ECO:0000256" key="9">
    <source>
        <dbReference type="ARBA" id="ARBA00023239"/>
    </source>
</evidence>
<keyword evidence="10 12" id="KW-0704">Schiff base</keyword>
<feature type="binding site" evidence="12 15">
    <location>
        <position position="49"/>
    </location>
    <ligand>
        <name>pyruvate</name>
        <dbReference type="ChEBI" id="CHEBI:15361"/>
    </ligand>
</feature>
<comment type="similarity">
    <text evidence="3 12 13">Belongs to the DapA family.</text>
</comment>
<evidence type="ECO:0000256" key="6">
    <source>
        <dbReference type="ARBA" id="ARBA00022605"/>
    </source>
</evidence>
<sequence length="296" mass="31480">MKKPVFTGAAVAIVTPMHADGSINYEELGRMIEDQIAHHTDAIVICGTTGESPALDHGEHTECVRYTVQKVAGRVPVIAGTGSNDTRYAIELSRQAQQDGADALLLVTPYYNKTSQAGLIAHYTAIAQAVDLPCILYNVPSRTGCNLLPATLAELAKLPNINAVKEASGNIAQVAEVAQRCGDALNIYSGNDDQIVPLMALGGKGVISVLSNIAPQYTHDLCAKWLAGDTQGSLAMQLQALPLCRALFADVNPIPVKWAMNLLGWQAGPCRLPLVDPSDAVKEKIKAAMQDFGLLK</sequence>
<reference evidence="16" key="1">
    <citation type="journal article" date="2021" name="PeerJ">
        <title>Extensive microbial diversity within the chicken gut microbiome revealed by metagenomics and culture.</title>
        <authorList>
            <person name="Gilroy R."/>
            <person name="Ravi A."/>
            <person name="Getino M."/>
            <person name="Pursley I."/>
            <person name="Horton D.L."/>
            <person name="Alikhan N.F."/>
            <person name="Baker D."/>
            <person name="Gharbi K."/>
            <person name="Hall N."/>
            <person name="Watson M."/>
            <person name="Adriaenssens E.M."/>
            <person name="Foster-Nyarko E."/>
            <person name="Jarju S."/>
            <person name="Secka A."/>
            <person name="Antonio M."/>
            <person name="Oren A."/>
            <person name="Chaudhuri R.R."/>
            <person name="La Ragione R."/>
            <person name="Hildebrand F."/>
            <person name="Pallen M.J."/>
        </authorList>
    </citation>
    <scope>NUCLEOTIDE SEQUENCE</scope>
    <source>
        <strain evidence="16">CHK188-11489</strain>
    </source>
</reference>
<keyword evidence="9 12" id="KW-0456">Lyase</keyword>
<dbReference type="PROSITE" id="PS00666">
    <property type="entry name" value="DHDPS_2"/>
    <property type="match status" value="1"/>
</dbReference>
<dbReference type="PIRSF" id="PIRSF001365">
    <property type="entry name" value="DHDPS"/>
    <property type="match status" value="1"/>
</dbReference>
<dbReference type="Pfam" id="PF00701">
    <property type="entry name" value="DHDPS"/>
    <property type="match status" value="1"/>
</dbReference>
<feature type="site" description="Part of a proton relay during catalysis" evidence="12">
    <location>
        <position position="111"/>
    </location>
</feature>
<dbReference type="InterPro" id="IPR002220">
    <property type="entry name" value="DapA-like"/>
</dbReference>
<organism evidence="16 17">
    <name type="scientific">Candidatus Gemmiger avistercoris</name>
    <dbReference type="NCBI Taxonomy" id="2838606"/>
    <lineage>
        <taxon>Bacteria</taxon>
        <taxon>Bacillati</taxon>
        <taxon>Bacillota</taxon>
        <taxon>Clostridia</taxon>
        <taxon>Eubacteriales</taxon>
        <taxon>Gemmiger</taxon>
    </lineage>
</organism>